<comment type="caution">
    <text evidence="2">The sequence shown here is derived from an EMBL/GenBank/DDBJ whole genome shotgun (WGS) entry which is preliminary data.</text>
</comment>
<evidence type="ECO:0000313" key="2">
    <source>
        <dbReference type="EMBL" id="KAF5730358.1"/>
    </source>
</evidence>
<feature type="compositionally biased region" description="Basic and acidic residues" evidence="1">
    <location>
        <begin position="1"/>
        <end position="11"/>
    </location>
</feature>
<dbReference type="OrthoDB" id="1717367at2759"/>
<dbReference type="EMBL" id="JAAARO010000020">
    <property type="protein sequence ID" value="KAF5730358.1"/>
    <property type="molecule type" value="Genomic_DNA"/>
</dbReference>
<name>A0A7J7C884_TRIWF</name>
<protein>
    <submittedName>
        <fullName evidence="2">Uncharacterized protein</fullName>
    </submittedName>
</protein>
<evidence type="ECO:0000313" key="3">
    <source>
        <dbReference type="Proteomes" id="UP000593562"/>
    </source>
</evidence>
<evidence type="ECO:0000256" key="1">
    <source>
        <dbReference type="SAM" id="MobiDB-lite"/>
    </source>
</evidence>
<feature type="compositionally biased region" description="Basic and acidic residues" evidence="1">
    <location>
        <begin position="35"/>
        <end position="51"/>
    </location>
</feature>
<keyword evidence="3" id="KW-1185">Reference proteome</keyword>
<dbReference type="PANTHER" id="PTHR34539">
    <property type="entry name" value="T6J4.11 PROTEIN"/>
    <property type="match status" value="1"/>
</dbReference>
<proteinExistence type="predicted"/>
<dbReference type="AlphaFoldDB" id="A0A7J7C884"/>
<dbReference type="InParanoid" id="A0A7J7C884"/>
<feature type="region of interest" description="Disordered" evidence="1">
    <location>
        <begin position="1"/>
        <end position="51"/>
    </location>
</feature>
<dbReference type="PANTHER" id="PTHR34539:SF15">
    <property type="match status" value="1"/>
</dbReference>
<reference evidence="2 3" key="1">
    <citation type="journal article" date="2020" name="Nat. Commun.">
        <title>Genome of Tripterygium wilfordii and identification of cytochrome P450 involved in triptolide biosynthesis.</title>
        <authorList>
            <person name="Tu L."/>
            <person name="Su P."/>
            <person name="Zhang Z."/>
            <person name="Gao L."/>
            <person name="Wang J."/>
            <person name="Hu T."/>
            <person name="Zhou J."/>
            <person name="Zhang Y."/>
            <person name="Zhao Y."/>
            <person name="Liu Y."/>
            <person name="Song Y."/>
            <person name="Tong Y."/>
            <person name="Lu Y."/>
            <person name="Yang J."/>
            <person name="Xu C."/>
            <person name="Jia M."/>
            <person name="Peters R.J."/>
            <person name="Huang L."/>
            <person name="Gao W."/>
        </authorList>
    </citation>
    <scope>NUCLEOTIDE SEQUENCE [LARGE SCALE GENOMIC DNA]</scope>
    <source>
        <strain evidence="3">cv. XIE 37</strain>
        <tissue evidence="2">Leaf</tissue>
    </source>
</reference>
<accession>A0A7J7C884</accession>
<sequence length="209" mass="22717">MEDNGKKRTRDELEDEEVDSPESRLTRVASDADSADSKRLRSDSGEETEAKKIQEDLLDILDDSDDRDPAIQGLESVMKSFEEEILVPAGTVEGKGYESQPDLGFLLEASDDELGLPPSSSSGEEQKAEALDLDFAAGGFGGILEFEDQLPYYDSFEFGIVGDSANNANYNDSVDFMALGGLFDYSDGSCQPADVSEIPWRTAESLSSL</sequence>
<organism evidence="2 3">
    <name type="scientific">Tripterygium wilfordii</name>
    <name type="common">Thunder God vine</name>
    <dbReference type="NCBI Taxonomy" id="458696"/>
    <lineage>
        <taxon>Eukaryota</taxon>
        <taxon>Viridiplantae</taxon>
        <taxon>Streptophyta</taxon>
        <taxon>Embryophyta</taxon>
        <taxon>Tracheophyta</taxon>
        <taxon>Spermatophyta</taxon>
        <taxon>Magnoliopsida</taxon>
        <taxon>eudicotyledons</taxon>
        <taxon>Gunneridae</taxon>
        <taxon>Pentapetalae</taxon>
        <taxon>rosids</taxon>
        <taxon>fabids</taxon>
        <taxon>Celastrales</taxon>
        <taxon>Celastraceae</taxon>
        <taxon>Tripterygium</taxon>
    </lineage>
</organism>
<gene>
    <name evidence="2" type="ORF">HS088_TW20G00731</name>
</gene>
<dbReference type="Proteomes" id="UP000593562">
    <property type="component" value="Unassembled WGS sequence"/>
</dbReference>